<dbReference type="NCBIfam" id="TIGR00099">
    <property type="entry name" value="Cof-subfamily"/>
    <property type="match status" value="1"/>
</dbReference>
<keyword evidence="2" id="KW-1185">Reference proteome</keyword>
<dbReference type="Gene3D" id="3.40.50.1000">
    <property type="entry name" value="HAD superfamily/HAD-like"/>
    <property type="match status" value="1"/>
</dbReference>
<organism evidence="1 2">
    <name type="scientific">Paenibacillus profundus</name>
    <dbReference type="NCBI Taxonomy" id="1173085"/>
    <lineage>
        <taxon>Bacteria</taxon>
        <taxon>Bacillati</taxon>
        <taxon>Bacillota</taxon>
        <taxon>Bacilli</taxon>
        <taxon>Bacillales</taxon>
        <taxon>Paenibacillaceae</taxon>
        <taxon>Paenibacillus</taxon>
    </lineage>
</organism>
<dbReference type="GO" id="GO:0016787">
    <property type="term" value="F:hydrolase activity"/>
    <property type="evidence" value="ECO:0007669"/>
    <property type="project" value="UniProtKB-KW"/>
</dbReference>
<dbReference type="SFLD" id="SFLDG01144">
    <property type="entry name" value="C2.B.4:_PGP_Like"/>
    <property type="match status" value="1"/>
</dbReference>
<name>A0ABS8YKV7_9BACL</name>
<proteinExistence type="predicted"/>
<dbReference type="SFLD" id="SFLDG01140">
    <property type="entry name" value="C2.B:_Phosphomannomutase_and_P"/>
    <property type="match status" value="1"/>
</dbReference>
<gene>
    <name evidence="1" type="ORF">LQV63_17420</name>
</gene>
<dbReference type="Proteomes" id="UP001199916">
    <property type="component" value="Unassembled WGS sequence"/>
</dbReference>
<sequence length="256" mass="28590">MARNIVFFDIDGTILNENHEIALSTKRAIQELQDAGVYTALATGRAPSTFTWIREELGIHSYVSINGQYVVFEDEVIYDQPLDTVELEAFASMAASLHHPIVYMHSHGMSASMEHQLIHDGLRTCNLEHPPVCATGYREAAVYQGVLFCNDEATIPFAERFQNMQFYRWHSLATDFLQKDGSKAVGIRKFLERTGMSQEHCYAFGDGVNDIEMLQFAGTGVAMGNASQEVKRHADLVTASHTEDGIWKGLRTVGLL</sequence>
<reference evidence="1 2" key="1">
    <citation type="submission" date="2021-11" db="EMBL/GenBank/DDBJ databases">
        <title>Draft genome sequence of Paenibacillus profundus YoMME, a new Gram-positive bacteria with exoelectrogenic properties.</title>
        <authorList>
            <person name="Hubenova Y."/>
            <person name="Hubenova E."/>
            <person name="Manasiev Y."/>
            <person name="Peykov S."/>
            <person name="Mitov M."/>
        </authorList>
    </citation>
    <scope>NUCLEOTIDE SEQUENCE [LARGE SCALE GENOMIC DNA]</scope>
    <source>
        <strain evidence="1 2">YoMME</strain>
    </source>
</reference>
<evidence type="ECO:0000313" key="1">
    <source>
        <dbReference type="EMBL" id="MCE5171083.1"/>
    </source>
</evidence>
<dbReference type="RefSeq" id="WP_233697651.1">
    <property type="nucleotide sequence ID" value="NZ_JAJNBZ010000014.1"/>
</dbReference>
<comment type="caution">
    <text evidence="1">The sequence shown here is derived from an EMBL/GenBank/DDBJ whole genome shotgun (WGS) entry which is preliminary data.</text>
</comment>
<dbReference type="InterPro" id="IPR023214">
    <property type="entry name" value="HAD_sf"/>
</dbReference>
<evidence type="ECO:0000313" key="2">
    <source>
        <dbReference type="Proteomes" id="UP001199916"/>
    </source>
</evidence>
<dbReference type="EMBL" id="JAJNBZ010000014">
    <property type="protein sequence ID" value="MCE5171083.1"/>
    <property type="molecule type" value="Genomic_DNA"/>
</dbReference>
<dbReference type="PROSITE" id="PS01228">
    <property type="entry name" value="COF_1"/>
    <property type="match status" value="1"/>
</dbReference>
<keyword evidence="1" id="KW-0378">Hydrolase</keyword>
<dbReference type="Gene3D" id="3.30.1240.10">
    <property type="match status" value="1"/>
</dbReference>
<dbReference type="CDD" id="cd07517">
    <property type="entry name" value="HAD_HPP"/>
    <property type="match status" value="1"/>
</dbReference>
<dbReference type="PROSITE" id="PS01229">
    <property type="entry name" value="COF_2"/>
    <property type="match status" value="1"/>
</dbReference>
<dbReference type="Pfam" id="PF08282">
    <property type="entry name" value="Hydrolase_3"/>
    <property type="match status" value="1"/>
</dbReference>
<dbReference type="SFLD" id="SFLDS00003">
    <property type="entry name" value="Haloacid_Dehalogenase"/>
    <property type="match status" value="1"/>
</dbReference>
<protein>
    <submittedName>
        <fullName evidence="1">Cof-type HAD-IIB family hydrolase</fullName>
    </submittedName>
</protein>
<dbReference type="InterPro" id="IPR000150">
    <property type="entry name" value="Cof"/>
</dbReference>
<dbReference type="PANTHER" id="PTHR10000">
    <property type="entry name" value="PHOSPHOSERINE PHOSPHATASE"/>
    <property type="match status" value="1"/>
</dbReference>
<dbReference type="InterPro" id="IPR036412">
    <property type="entry name" value="HAD-like_sf"/>
</dbReference>
<accession>A0ABS8YKV7</accession>
<dbReference type="SUPFAM" id="SSF56784">
    <property type="entry name" value="HAD-like"/>
    <property type="match status" value="1"/>
</dbReference>
<dbReference type="PANTHER" id="PTHR10000:SF25">
    <property type="entry name" value="PHOSPHATASE YKRA-RELATED"/>
    <property type="match status" value="1"/>
</dbReference>